<dbReference type="OrthoDB" id="3774232at2759"/>
<proteinExistence type="predicted"/>
<sequence>MQAGPNIIDLPDDPVDVVSDYIRWLYYDTIPDKQYEAVANTREEKAEESEKVFVVLAEAYVFGEKMVDMKYKNAVLQTIFTAQKAFGWHMGPESLKIVYKGTPPKSPLRRLIAENFAYMAHDDSGKGVGWMQYLEDCPREALVDVAKITVKVRPSRPDYSPGVGSYFEEEQF</sequence>
<dbReference type="AlphaFoldDB" id="A0A4Q4SR73"/>
<gene>
    <name evidence="1" type="ORF">AA0113_g598</name>
</gene>
<accession>A0A4Q4SR73</accession>
<dbReference type="PANTHER" id="PTHR47843:SF2">
    <property type="entry name" value="BTB DOMAIN-CONTAINING PROTEIN"/>
    <property type="match status" value="1"/>
</dbReference>
<evidence type="ECO:0000313" key="2">
    <source>
        <dbReference type="Proteomes" id="UP000293823"/>
    </source>
</evidence>
<name>A0A4Q4SR73_9PLEO</name>
<organism evidence="1 2">
    <name type="scientific">Alternaria arborescens</name>
    <dbReference type="NCBI Taxonomy" id="156630"/>
    <lineage>
        <taxon>Eukaryota</taxon>
        <taxon>Fungi</taxon>
        <taxon>Dikarya</taxon>
        <taxon>Ascomycota</taxon>
        <taxon>Pezizomycotina</taxon>
        <taxon>Dothideomycetes</taxon>
        <taxon>Pleosporomycetidae</taxon>
        <taxon>Pleosporales</taxon>
        <taxon>Pleosporineae</taxon>
        <taxon>Pleosporaceae</taxon>
        <taxon>Alternaria</taxon>
        <taxon>Alternaria sect. Alternaria</taxon>
    </lineage>
</organism>
<comment type="caution">
    <text evidence="1">The sequence shown here is derived from an EMBL/GenBank/DDBJ whole genome shotgun (WGS) entry which is preliminary data.</text>
</comment>
<reference evidence="2" key="1">
    <citation type="journal article" date="2019" name="bioRxiv">
        <title>Genomics, evolutionary history and diagnostics of the Alternaria alternata species group including apple and Asian pear pathotypes.</title>
        <authorList>
            <person name="Armitage A.D."/>
            <person name="Cockerton H.M."/>
            <person name="Sreenivasaprasad S."/>
            <person name="Woodhall J.W."/>
            <person name="Lane C.R."/>
            <person name="Harrison R.J."/>
            <person name="Clarkson J.P."/>
        </authorList>
    </citation>
    <scope>NUCLEOTIDE SEQUENCE [LARGE SCALE GENOMIC DNA]</scope>
    <source>
        <strain evidence="2">RGR 97.0016</strain>
    </source>
</reference>
<evidence type="ECO:0000313" key="1">
    <source>
        <dbReference type="EMBL" id="RYO72862.1"/>
    </source>
</evidence>
<dbReference type="Proteomes" id="UP000293823">
    <property type="component" value="Unassembled WGS sequence"/>
</dbReference>
<keyword evidence="2" id="KW-1185">Reference proteome</keyword>
<dbReference type="PANTHER" id="PTHR47843">
    <property type="entry name" value="BTB DOMAIN-CONTAINING PROTEIN-RELATED"/>
    <property type="match status" value="1"/>
</dbReference>
<protein>
    <recommendedName>
        <fullName evidence="3">BTB domain-containing protein</fullName>
    </recommendedName>
</protein>
<dbReference type="EMBL" id="PEJP01000002">
    <property type="protein sequence ID" value="RYO72862.1"/>
    <property type="molecule type" value="Genomic_DNA"/>
</dbReference>
<evidence type="ECO:0008006" key="3">
    <source>
        <dbReference type="Google" id="ProtNLM"/>
    </source>
</evidence>